<feature type="domain" description="N-acetyltransferase" evidence="1">
    <location>
        <begin position="8"/>
        <end position="95"/>
    </location>
</feature>
<dbReference type="PANTHER" id="PTHR31435:SF10">
    <property type="entry name" value="BSR4717 PROTEIN"/>
    <property type="match status" value="1"/>
</dbReference>
<reference evidence="2" key="1">
    <citation type="submission" date="2021-04" db="EMBL/GenBank/DDBJ databases">
        <title>Microbacterium tenobrionis sp. nov. and Microbacterium allomyrinae sp. nov., isolated from larvae of Tenobrio molitor and Allomyrina dichotoma, respectively.</title>
        <authorList>
            <person name="Lee S.D."/>
        </authorList>
    </citation>
    <scope>NUCLEOTIDE SEQUENCE</scope>
    <source>
        <strain evidence="2">YMB-B2</strain>
    </source>
</reference>
<evidence type="ECO:0000259" key="1">
    <source>
        <dbReference type="PROSITE" id="PS51729"/>
    </source>
</evidence>
<organism evidence="2 3">
    <name type="scientific">Microbacterium tenebrionis</name>
    <dbReference type="NCBI Taxonomy" id="2830665"/>
    <lineage>
        <taxon>Bacteria</taxon>
        <taxon>Bacillati</taxon>
        <taxon>Actinomycetota</taxon>
        <taxon>Actinomycetes</taxon>
        <taxon>Micrococcales</taxon>
        <taxon>Microbacteriaceae</taxon>
        <taxon>Microbacterium</taxon>
    </lineage>
</organism>
<dbReference type="Pfam" id="PF14542">
    <property type="entry name" value="Acetyltransf_CG"/>
    <property type="match status" value="1"/>
</dbReference>
<dbReference type="InterPro" id="IPR031165">
    <property type="entry name" value="GNAT_YJDJ"/>
</dbReference>
<evidence type="ECO:0000313" key="3">
    <source>
        <dbReference type="Proteomes" id="UP001139289"/>
    </source>
</evidence>
<keyword evidence="3" id="KW-1185">Reference proteome</keyword>
<dbReference type="Proteomes" id="UP001139289">
    <property type="component" value="Unassembled WGS sequence"/>
</dbReference>
<dbReference type="InterPro" id="IPR016181">
    <property type="entry name" value="Acyl_CoA_acyltransferase"/>
</dbReference>
<dbReference type="EMBL" id="JAGTTM010000001">
    <property type="protein sequence ID" value="MCC2028732.1"/>
    <property type="molecule type" value="Genomic_DNA"/>
</dbReference>
<dbReference type="AlphaFoldDB" id="A0A9X1LMP2"/>
<gene>
    <name evidence="2" type="ORF">KEC56_04220</name>
</gene>
<dbReference type="PROSITE" id="PS51729">
    <property type="entry name" value="GNAT_YJDJ"/>
    <property type="match status" value="1"/>
</dbReference>
<dbReference type="PANTHER" id="PTHR31435">
    <property type="entry name" value="PROTEIN NATD1"/>
    <property type="match status" value="1"/>
</dbReference>
<dbReference type="InterPro" id="IPR045057">
    <property type="entry name" value="Gcn5-rel_NAT"/>
</dbReference>
<name>A0A9X1LMP2_9MICO</name>
<proteinExistence type="predicted"/>
<evidence type="ECO:0000313" key="2">
    <source>
        <dbReference type="EMBL" id="MCC2028732.1"/>
    </source>
</evidence>
<comment type="caution">
    <text evidence="2">The sequence shown here is derived from an EMBL/GenBank/DDBJ whole genome shotgun (WGS) entry which is preliminary data.</text>
</comment>
<dbReference type="Gene3D" id="3.40.630.30">
    <property type="match status" value="1"/>
</dbReference>
<dbReference type="SUPFAM" id="SSF55729">
    <property type="entry name" value="Acyl-CoA N-acyltransferases (Nat)"/>
    <property type="match status" value="1"/>
</dbReference>
<dbReference type="RefSeq" id="WP_227529940.1">
    <property type="nucleotide sequence ID" value="NZ_JAGTTM010000001.1"/>
</dbReference>
<sequence length="108" mass="11819">MTDEPTVTRNAETSRYEIRVGDALAGFAEYKERAGEILFVHTELDPAFQGRGLAPVLAAQALADAVASGDTIVPYCPYIARYLKRNDVPGAEIRWPQLPDDPTEATPE</sequence>
<accession>A0A9X1LMP2</accession>
<protein>
    <submittedName>
        <fullName evidence="2">N-acetyltransferase</fullName>
    </submittedName>
</protein>